<dbReference type="OMA" id="AFCNDSA"/>
<gene>
    <name evidence="1" type="ORF">HPB48_014050</name>
</gene>
<evidence type="ECO:0000313" key="1">
    <source>
        <dbReference type="EMBL" id="KAH9371734.1"/>
    </source>
</evidence>
<accession>A0A9J6FZZ2</accession>
<evidence type="ECO:0000313" key="2">
    <source>
        <dbReference type="Proteomes" id="UP000821853"/>
    </source>
</evidence>
<reference evidence="1 2" key="1">
    <citation type="journal article" date="2020" name="Cell">
        <title>Large-Scale Comparative Analyses of Tick Genomes Elucidate Their Genetic Diversity and Vector Capacities.</title>
        <authorList>
            <consortium name="Tick Genome and Microbiome Consortium (TIGMIC)"/>
            <person name="Jia N."/>
            <person name="Wang J."/>
            <person name="Shi W."/>
            <person name="Du L."/>
            <person name="Sun Y."/>
            <person name="Zhan W."/>
            <person name="Jiang J.F."/>
            <person name="Wang Q."/>
            <person name="Zhang B."/>
            <person name="Ji P."/>
            <person name="Bell-Sakyi L."/>
            <person name="Cui X.M."/>
            <person name="Yuan T.T."/>
            <person name="Jiang B.G."/>
            <person name="Yang W.F."/>
            <person name="Lam T.T."/>
            <person name="Chang Q.C."/>
            <person name="Ding S.J."/>
            <person name="Wang X.J."/>
            <person name="Zhu J.G."/>
            <person name="Ruan X.D."/>
            <person name="Zhao L."/>
            <person name="Wei J.T."/>
            <person name="Ye R.Z."/>
            <person name="Que T.C."/>
            <person name="Du C.H."/>
            <person name="Zhou Y.H."/>
            <person name="Cheng J.X."/>
            <person name="Dai P.F."/>
            <person name="Guo W.B."/>
            <person name="Han X.H."/>
            <person name="Huang E.J."/>
            <person name="Li L.F."/>
            <person name="Wei W."/>
            <person name="Gao Y.C."/>
            <person name="Liu J.Z."/>
            <person name="Shao H.Z."/>
            <person name="Wang X."/>
            <person name="Wang C.C."/>
            <person name="Yang T.C."/>
            <person name="Huo Q.B."/>
            <person name="Li W."/>
            <person name="Chen H.Y."/>
            <person name="Chen S.E."/>
            <person name="Zhou L.G."/>
            <person name="Ni X.B."/>
            <person name="Tian J.H."/>
            <person name="Sheng Y."/>
            <person name="Liu T."/>
            <person name="Pan Y.S."/>
            <person name="Xia L.Y."/>
            <person name="Li J."/>
            <person name="Zhao F."/>
            <person name="Cao W.C."/>
        </authorList>
    </citation>
    <scope>NUCLEOTIDE SEQUENCE [LARGE SCALE GENOMIC DNA]</scope>
    <source>
        <strain evidence="1">HaeL-2018</strain>
    </source>
</reference>
<dbReference type="EMBL" id="JABSTR010000005">
    <property type="protein sequence ID" value="KAH9371734.1"/>
    <property type="molecule type" value="Genomic_DNA"/>
</dbReference>
<dbReference type="OrthoDB" id="6420580at2759"/>
<dbReference type="AlphaFoldDB" id="A0A9J6FZZ2"/>
<keyword evidence="2" id="KW-1185">Reference proteome</keyword>
<evidence type="ECO:0008006" key="3">
    <source>
        <dbReference type="Google" id="ProtNLM"/>
    </source>
</evidence>
<dbReference type="PANTHER" id="PTHR45749">
    <property type="match status" value="1"/>
</dbReference>
<sequence>MTDISHMSQMSLIFRYVRKSRDGTHVVKEDFAKFQDAHSSISDVDSPKECEGCCFTYEPSLTGEVLGKIVLNEINSMGLLQAKCVGIGTDGCSVMISEACGAVQEIRKKAVNAVRCPCFSHALNLSLSMSSSIKEVRHFMGGIVEATSFFTSSSKRNAVLQHVLKGQLSGLCETRMRRATQ</sequence>
<name>A0A9J6FZZ2_HAELO</name>
<proteinExistence type="predicted"/>
<dbReference type="VEuPathDB" id="VectorBase:HLOH_059452"/>
<dbReference type="PANTHER" id="PTHR45749:SF21">
    <property type="entry name" value="DUF4371 DOMAIN-CONTAINING PROTEIN"/>
    <property type="match status" value="1"/>
</dbReference>
<organism evidence="1 2">
    <name type="scientific">Haemaphysalis longicornis</name>
    <name type="common">Bush tick</name>
    <dbReference type="NCBI Taxonomy" id="44386"/>
    <lineage>
        <taxon>Eukaryota</taxon>
        <taxon>Metazoa</taxon>
        <taxon>Ecdysozoa</taxon>
        <taxon>Arthropoda</taxon>
        <taxon>Chelicerata</taxon>
        <taxon>Arachnida</taxon>
        <taxon>Acari</taxon>
        <taxon>Parasitiformes</taxon>
        <taxon>Ixodida</taxon>
        <taxon>Ixodoidea</taxon>
        <taxon>Ixodidae</taxon>
        <taxon>Haemaphysalinae</taxon>
        <taxon>Haemaphysalis</taxon>
    </lineage>
</organism>
<protein>
    <recommendedName>
        <fullName evidence="3">DUF4371 domain-containing protein</fullName>
    </recommendedName>
</protein>
<dbReference type="SUPFAM" id="SSF53098">
    <property type="entry name" value="Ribonuclease H-like"/>
    <property type="match status" value="1"/>
</dbReference>
<dbReference type="Proteomes" id="UP000821853">
    <property type="component" value="Chromosome 3"/>
</dbReference>
<comment type="caution">
    <text evidence="1">The sequence shown here is derived from an EMBL/GenBank/DDBJ whole genome shotgun (WGS) entry which is preliminary data.</text>
</comment>
<dbReference type="InterPro" id="IPR012337">
    <property type="entry name" value="RNaseH-like_sf"/>
</dbReference>